<reference evidence="2" key="2">
    <citation type="submission" date="2018-08" db="UniProtKB">
        <authorList>
            <consortium name="EnsemblPlants"/>
        </authorList>
    </citation>
    <scope>IDENTIFICATION</scope>
    <source>
        <strain evidence="2">Yugu1</strain>
    </source>
</reference>
<feature type="region of interest" description="Disordered" evidence="1">
    <location>
        <begin position="1"/>
        <end position="73"/>
    </location>
</feature>
<dbReference type="Proteomes" id="UP000004995">
    <property type="component" value="Unassembled WGS sequence"/>
</dbReference>
<accession>K3XTQ9</accession>
<sequence length="102" mass="11123">MRRRRAGVPSPPHPIRRGRFDFPWRSSSRPPLSVHRLRAAKGKRRATAAVGDAGGEPEPVGGQPEPKPARNFLPCPVVSAARDDRVRAENGTRLLLGSGERS</sequence>
<proteinExistence type="predicted"/>
<dbReference type="EnsemblPlants" id="KQL03893">
    <property type="protein sequence ID" value="KQL03893"/>
    <property type="gene ID" value="SETIT_005316mg"/>
</dbReference>
<dbReference type="Gramene" id="KQL03893">
    <property type="protein sequence ID" value="KQL03893"/>
    <property type="gene ID" value="SETIT_005316mg"/>
</dbReference>
<evidence type="ECO:0000313" key="3">
    <source>
        <dbReference type="Proteomes" id="UP000004995"/>
    </source>
</evidence>
<dbReference type="EMBL" id="AGNK02002802">
    <property type="status" value="NOT_ANNOTATED_CDS"/>
    <property type="molecule type" value="Genomic_DNA"/>
</dbReference>
<keyword evidence="3" id="KW-1185">Reference proteome</keyword>
<name>K3XTQ9_SETIT</name>
<dbReference type="AlphaFoldDB" id="K3XTQ9"/>
<organism evidence="2 3">
    <name type="scientific">Setaria italica</name>
    <name type="common">Foxtail millet</name>
    <name type="synonym">Panicum italicum</name>
    <dbReference type="NCBI Taxonomy" id="4555"/>
    <lineage>
        <taxon>Eukaryota</taxon>
        <taxon>Viridiplantae</taxon>
        <taxon>Streptophyta</taxon>
        <taxon>Embryophyta</taxon>
        <taxon>Tracheophyta</taxon>
        <taxon>Spermatophyta</taxon>
        <taxon>Magnoliopsida</taxon>
        <taxon>Liliopsida</taxon>
        <taxon>Poales</taxon>
        <taxon>Poaceae</taxon>
        <taxon>PACMAD clade</taxon>
        <taxon>Panicoideae</taxon>
        <taxon>Panicodae</taxon>
        <taxon>Paniceae</taxon>
        <taxon>Cenchrinae</taxon>
        <taxon>Setaria</taxon>
    </lineage>
</organism>
<feature type="compositionally biased region" description="Basic residues" evidence="1">
    <location>
        <begin position="35"/>
        <end position="46"/>
    </location>
</feature>
<protein>
    <submittedName>
        <fullName evidence="2">Uncharacterized protein</fullName>
    </submittedName>
</protein>
<evidence type="ECO:0000313" key="2">
    <source>
        <dbReference type="EnsemblPlants" id="KQL03893"/>
    </source>
</evidence>
<evidence type="ECO:0000256" key="1">
    <source>
        <dbReference type="SAM" id="MobiDB-lite"/>
    </source>
</evidence>
<dbReference type="HOGENOM" id="CLU_2282351_0_0_1"/>
<reference evidence="3" key="1">
    <citation type="journal article" date="2012" name="Nat. Biotechnol.">
        <title>Reference genome sequence of the model plant Setaria.</title>
        <authorList>
            <person name="Bennetzen J.L."/>
            <person name="Schmutz J."/>
            <person name="Wang H."/>
            <person name="Percifield R."/>
            <person name="Hawkins J."/>
            <person name="Pontaroli A.C."/>
            <person name="Estep M."/>
            <person name="Feng L."/>
            <person name="Vaughn J.N."/>
            <person name="Grimwood J."/>
            <person name="Jenkins J."/>
            <person name="Barry K."/>
            <person name="Lindquist E."/>
            <person name="Hellsten U."/>
            <person name="Deshpande S."/>
            <person name="Wang X."/>
            <person name="Wu X."/>
            <person name="Mitros T."/>
            <person name="Triplett J."/>
            <person name="Yang X."/>
            <person name="Ye C.Y."/>
            <person name="Mauro-Herrera M."/>
            <person name="Wang L."/>
            <person name="Li P."/>
            <person name="Sharma M."/>
            <person name="Sharma R."/>
            <person name="Ronald P.C."/>
            <person name="Panaud O."/>
            <person name="Kellogg E.A."/>
            <person name="Brutnell T.P."/>
            <person name="Doust A.N."/>
            <person name="Tuskan G.A."/>
            <person name="Rokhsar D."/>
            <person name="Devos K.M."/>
        </authorList>
    </citation>
    <scope>NUCLEOTIDE SEQUENCE [LARGE SCALE GENOMIC DNA]</scope>
    <source>
        <strain evidence="3">cv. Yugu1</strain>
    </source>
</reference>
<dbReference type="InParanoid" id="K3XTQ9"/>